<evidence type="ECO:0000313" key="4">
    <source>
        <dbReference type="WBParaSite" id="GPUH_0002657401-mRNA-1"/>
    </source>
</evidence>
<accession>A0A183F003</accession>
<sequence length="104" mass="11885">MQSEDEYFGQQLYSKLNARIVCNYYYRDPKTHEPRFAYSKKLNKTSLSAGSDPEIDVTSSYKQPTMDASVSRGGVKTQGFQLLEEATCGEIHFSLSNFYQVIFC</sequence>
<evidence type="ECO:0000313" key="3">
    <source>
        <dbReference type="Proteomes" id="UP000271098"/>
    </source>
</evidence>
<evidence type="ECO:0000256" key="1">
    <source>
        <dbReference type="SAM" id="MobiDB-lite"/>
    </source>
</evidence>
<feature type="compositionally biased region" description="Polar residues" evidence="1">
    <location>
        <begin position="57"/>
        <end position="68"/>
    </location>
</feature>
<gene>
    <name evidence="2" type="ORF">GPUH_LOCUS26545</name>
</gene>
<dbReference type="AlphaFoldDB" id="A0A183F003"/>
<protein>
    <submittedName>
        <fullName evidence="4">BAH domain-containing protein</fullName>
    </submittedName>
</protein>
<keyword evidence="3" id="KW-1185">Reference proteome</keyword>
<reference evidence="4" key="1">
    <citation type="submission" date="2016-06" db="UniProtKB">
        <authorList>
            <consortium name="WormBaseParasite"/>
        </authorList>
    </citation>
    <scope>IDENTIFICATION</scope>
</reference>
<evidence type="ECO:0000313" key="2">
    <source>
        <dbReference type="EMBL" id="VDN45705.1"/>
    </source>
</evidence>
<dbReference type="EMBL" id="UYRT01111754">
    <property type="protein sequence ID" value="VDN45705.1"/>
    <property type="molecule type" value="Genomic_DNA"/>
</dbReference>
<organism evidence="4">
    <name type="scientific">Gongylonema pulchrum</name>
    <dbReference type="NCBI Taxonomy" id="637853"/>
    <lineage>
        <taxon>Eukaryota</taxon>
        <taxon>Metazoa</taxon>
        <taxon>Ecdysozoa</taxon>
        <taxon>Nematoda</taxon>
        <taxon>Chromadorea</taxon>
        <taxon>Rhabditida</taxon>
        <taxon>Spirurina</taxon>
        <taxon>Spiruromorpha</taxon>
        <taxon>Spiruroidea</taxon>
        <taxon>Gongylonematidae</taxon>
        <taxon>Gongylonema</taxon>
    </lineage>
</organism>
<dbReference type="Proteomes" id="UP000271098">
    <property type="component" value="Unassembled WGS sequence"/>
</dbReference>
<feature type="region of interest" description="Disordered" evidence="1">
    <location>
        <begin position="44"/>
        <end position="72"/>
    </location>
</feature>
<dbReference type="WBParaSite" id="GPUH_0002657401-mRNA-1">
    <property type="protein sequence ID" value="GPUH_0002657401-mRNA-1"/>
    <property type="gene ID" value="GPUH_0002657401"/>
</dbReference>
<name>A0A183F003_9BILA</name>
<reference evidence="2 3" key="2">
    <citation type="submission" date="2018-11" db="EMBL/GenBank/DDBJ databases">
        <authorList>
            <consortium name="Pathogen Informatics"/>
        </authorList>
    </citation>
    <scope>NUCLEOTIDE SEQUENCE [LARGE SCALE GENOMIC DNA]</scope>
</reference>
<proteinExistence type="predicted"/>